<comment type="caution">
    <text evidence="1">The sequence shown here is derived from an EMBL/GenBank/DDBJ whole genome shotgun (WGS) entry which is preliminary data.</text>
</comment>
<sequence>MCACCELSQKDVKDLVGWLKYRPKEEWEDIIDSRADALGNWTEYPPYKLTICANGHVAVRGASSAIERDNDVKDYIQGVRGFSKSTKVDDDGKISQDTIDDLFLNVYPMQKA</sequence>
<dbReference type="AlphaFoldDB" id="A0A4Z1FPB0"/>
<dbReference type="EMBL" id="PQXI01000129">
    <property type="protein sequence ID" value="TGO23527.1"/>
    <property type="molecule type" value="Genomic_DNA"/>
</dbReference>
<protein>
    <submittedName>
        <fullName evidence="1">Uncharacterized protein</fullName>
    </submittedName>
</protein>
<dbReference type="Proteomes" id="UP000297910">
    <property type="component" value="Unassembled WGS sequence"/>
</dbReference>
<keyword evidence="2" id="KW-1185">Reference proteome</keyword>
<gene>
    <name evidence="1" type="ORF">BPAE_0129g00110</name>
</gene>
<proteinExistence type="predicted"/>
<organism evidence="1 2">
    <name type="scientific">Botrytis paeoniae</name>
    <dbReference type="NCBI Taxonomy" id="278948"/>
    <lineage>
        <taxon>Eukaryota</taxon>
        <taxon>Fungi</taxon>
        <taxon>Dikarya</taxon>
        <taxon>Ascomycota</taxon>
        <taxon>Pezizomycotina</taxon>
        <taxon>Leotiomycetes</taxon>
        <taxon>Helotiales</taxon>
        <taxon>Sclerotiniaceae</taxon>
        <taxon>Botrytis</taxon>
    </lineage>
</organism>
<reference evidence="1 2" key="1">
    <citation type="submission" date="2017-12" db="EMBL/GenBank/DDBJ databases">
        <title>Comparative genomics of Botrytis spp.</title>
        <authorList>
            <person name="Valero-Jimenez C.A."/>
            <person name="Tapia P."/>
            <person name="Veloso J."/>
            <person name="Silva-Moreno E."/>
            <person name="Staats M."/>
            <person name="Valdes J.H."/>
            <person name="Van Kan J.A.L."/>
        </authorList>
    </citation>
    <scope>NUCLEOTIDE SEQUENCE [LARGE SCALE GENOMIC DNA]</scope>
    <source>
        <strain evidence="1 2">Bp0003</strain>
    </source>
</reference>
<accession>A0A4Z1FPB0</accession>
<evidence type="ECO:0000313" key="2">
    <source>
        <dbReference type="Proteomes" id="UP000297910"/>
    </source>
</evidence>
<name>A0A4Z1FPB0_9HELO</name>
<evidence type="ECO:0000313" key="1">
    <source>
        <dbReference type="EMBL" id="TGO23527.1"/>
    </source>
</evidence>